<organism evidence="3">
    <name type="scientific">Mytilinidion resinicola</name>
    <dbReference type="NCBI Taxonomy" id="574789"/>
    <lineage>
        <taxon>Eukaryota</taxon>
        <taxon>Fungi</taxon>
        <taxon>Dikarya</taxon>
        <taxon>Ascomycota</taxon>
        <taxon>Pezizomycotina</taxon>
        <taxon>Dothideomycetes</taxon>
        <taxon>Pleosporomycetidae</taxon>
        <taxon>Mytilinidiales</taxon>
        <taxon>Mytilinidiaceae</taxon>
        <taxon>Mytilinidion</taxon>
    </lineage>
</organism>
<evidence type="ECO:0000256" key="1">
    <source>
        <dbReference type="SAM" id="MobiDB-lite"/>
    </source>
</evidence>
<accession>A0A6A6YGB2</accession>
<keyword evidence="2" id="KW-0732">Signal</keyword>
<name>A0A6A6YGB2_9PEZI</name>
<evidence type="ECO:0000313" key="5">
    <source>
        <dbReference type="RefSeq" id="XP_033574806.1"/>
    </source>
</evidence>
<feature type="chain" id="PRO_5044629083" evidence="2">
    <location>
        <begin position="30"/>
        <end position="203"/>
    </location>
</feature>
<sequence length="203" mass="22629">MVRVRLCCMRHRFAVTSACSVWTLDLVIGNPPPPPSSASPGIRITLSYSPTSTFTRSKILSKIPKLLNHVLNSLNQHIPSAQMVGPSTLNHTPVLKSQLLKAFSMVSLAFYKPASASSFANRQLESKTHLSKNFEILSYPPTPISRHFFFCKGMYLHVELWVLVPCGVSLYSALVGSIDRRTEDEDAEGEDRRSEDEDHEVEA</sequence>
<dbReference type="Proteomes" id="UP000504636">
    <property type="component" value="Unplaced"/>
</dbReference>
<proteinExistence type="predicted"/>
<dbReference type="AlphaFoldDB" id="A0A6A6YGB2"/>
<reference evidence="5" key="3">
    <citation type="submission" date="2025-04" db="UniProtKB">
        <authorList>
            <consortium name="RefSeq"/>
        </authorList>
    </citation>
    <scope>IDENTIFICATION</scope>
    <source>
        <strain evidence="5">CBS 304.34</strain>
    </source>
</reference>
<gene>
    <name evidence="3 5" type="ORF">BDZ99DRAFT_67039</name>
</gene>
<evidence type="ECO:0000256" key="2">
    <source>
        <dbReference type="SAM" id="SignalP"/>
    </source>
</evidence>
<protein>
    <submittedName>
        <fullName evidence="3 5">Uncharacterized protein</fullName>
    </submittedName>
</protein>
<feature type="region of interest" description="Disordered" evidence="1">
    <location>
        <begin position="181"/>
        <end position="203"/>
    </location>
</feature>
<dbReference type="RefSeq" id="XP_033574806.1">
    <property type="nucleotide sequence ID" value="XM_033728809.1"/>
</dbReference>
<evidence type="ECO:0000313" key="4">
    <source>
        <dbReference type="Proteomes" id="UP000504636"/>
    </source>
</evidence>
<reference evidence="5" key="2">
    <citation type="submission" date="2020-04" db="EMBL/GenBank/DDBJ databases">
        <authorList>
            <consortium name="NCBI Genome Project"/>
        </authorList>
    </citation>
    <scope>NUCLEOTIDE SEQUENCE</scope>
    <source>
        <strain evidence="5">CBS 304.34</strain>
    </source>
</reference>
<keyword evidence="4" id="KW-1185">Reference proteome</keyword>
<feature type="signal peptide" evidence="2">
    <location>
        <begin position="1"/>
        <end position="29"/>
    </location>
</feature>
<feature type="compositionally biased region" description="Basic and acidic residues" evidence="1">
    <location>
        <begin position="190"/>
        <end position="203"/>
    </location>
</feature>
<dbReference type="GeneID" id="54469702"/>
<dbReference type="EMBL" id="MU003704">
    <property type="protein sequence ID" value="KAF2807842.1"/>
    <property type="molecule type" value="Genomic_DNA"/>
</dbReference>
<reference evidence="3 5" key="1">
    <citation type="journal article" date="2020" name="Stud. Mycol.">
        <title>101 Dothideomycetes genomes: a test case for predicting lifestyles and emergence of pathogens.</title>
        <authorList>
            <person name="Haridas S."/>
            <person name="Albert R."/>
            <person name="Binder M."/>
            <person name="Bloem J."/>
            <person name="Labutti K."/>
            <person name="Salamov A."/>
            <person name="Andreopoulos B."/>
            <person name="Baker S."/>
            <person name="Barry K."/>
            <person name="Bills G."/>
            <person name="Bluhm B."/>
            <person name="Cannon C."/>
            <person name="Castanera R."/>
            <person name="Culley D."/>
            <person name="Daum C."/>
            <person name="Ezra D."/>
            <person name="Gonzalez J."/>
            <person name="Henrissat B."/>
            <person name="Kuo A."/>
            <person name="Liang C."/>
            <person name="Lipzen A."/>
            <person name="Lutzoni F."/>
            <person name="Magnuson J."/>
            <person name="Mondo S."/>
            <person name="Nolan M."/>
            <person name="Ohm R."/>
            <person name="Pangilinan J."/>
            <person name="Park H.-J."/>
            <person name="Ramirez L."/>
            <person name="Alfaro M."/>
            <person name="Sun H."/>
            <person name="Tritt A."/>
            <person name="Yoshinaga Y."/>
            <person name="Zwiers L.-H."/>
            <person name="Turgeon B."/>
            <person name="Goodwin S."/>
            <person name="Spatafora J."/>
            <person name="Crous P."/>
            <person name="Grigoriev I."/>
        </authorList>
    </citation>
    <scope>NUCLEOTIDE SEQUENCE</scope>
    <source>
        <strain evidence="3 5">CBS 304.34</strain>
    </source>
</reference>
<evidence type="ECO:0000313" key="3">
    <source>
        <dbReference type="EMBL" id="KAF2807842.1"/>
    </source>
</evidence>